<sequence length="131" mass="14909">MNWAAPAGVPWLLWLAIMLIFGPPALGSKIAARIPGVLGATGRWWQARKIAQVSQDELGRISAELHELRADYDRVVPDLRERVNKLEEALDRAQRRLWAFRDHVRDLKDVLRRHAPDAPLPEPPEEISDLV</sequence>
<evidence type="ECO:0000256" key="1">
    <source>
        <dbReference type="SAM" id="Coils"/>
    </source>
</evidence>
<gene>
    <name evidence="2" type="ORF">FK529_05395</name>
</gene>
<evidence type="ECO:0000313" key="3">
    <source>
        <dbReference type="Proteomes" id="UP000317291"/>
    </source>
</evidence>
<protein>
    <submittedName>
        <fullName evidence="2">Uncharacterized protein</fullName>
    </submittedName>
</protein>
<proteinExistence type="predicted"/>
<evidence type="ECO:0000313" key="2">
    <source>
        <dbReference type="EMBL" id="TWS20764.1"/>
    </source>
</evidence>
<dbReference type="RefSeq" id="WP_146559983.1">
    <property type="nucleotide sequence ID" value="NZ_VIGW01000002.1"/>
</dbReference>
<feature type="coiled-coil region" evidence="1">
    <location>
        <begin position="69"/>
        <end position="103"/>
    </location>
</feature>
<dbReference type="Proteomes" id="UP000317291">
    <property type="component" value="Unassembled WGS sequence"/>
</dbReference>
<reference evidence="2 3" key="1">
    <citation type="submission" date="2019-06" db="EMBL/GenBank/DDBJ databases">
        <title>Tsukamurella conjunctivitidis sp. nov., Tsukamurella assacharolytica sp. nov. and Tsukamurella sputae sp. nov. isolated from patients with conjunctivitis, bacteraemia (lymphoma) and respiratory infection (sputum) in Hong Kong.</title>
        <authorList>
            <person name="Teng J.L.L."/>
            <person name="Lee H.H."/>
            <person name="Fong J.Y.H."/>
            <person name="Fok K.M.N."/>
            <person name="Lau S.K.P."/>
            <person name="Woo P.C.Y."/>
        </authorList>
    </citation>
    <scope>NUCLEOTIDE SEQUENCE [LARGE SCALE GENOMIC DNA]</scope>
    <source>
        <strain evidence="2 3">HKU71</strain>
    </source>
</reference>
<dbReference type="EMBL" id="VIGW01000002">
    <property type="protein sequence ID" value="TWS20764.1"/>
    <property type="molecule type" value="Genomic_DNA"/>
</dbReference>
<dbReference type="OrthoDB" id="4774118at2"/>
<comment type="caution">
    <text evidence="2">The sequence shown here is derived from an EMBL/GenBank/DDBJ whole genome shotgun (WGS) entry which is preliminary data.</text>
</comment>
<keyword evidence="1" id="KW-0175">Coiled coil</keyword>
<organism evidence="2 3">
    <name type="scientific">Tsukamurella asaccharolytica</name>
    <dbReference type="NCBI Taxonomy" id="2592067"/>
    <lineage>
        <taxon>Bacteria</taxon>
        <taxon>Bacillati</taxon>
        <taxon>Actinomycetota</taxon>
        <taxon>Actinomycetes</taxon>
        <taxon>Mycobacteriales</taxon>
        <taxon>Tsukamurellaceae</taxon>
        <taxon>Tsukamurella</taxon>
    </lineage>
</organism>
<dbReference type="AlphaFoldDB" id="A0A5C5RDW9"/>
<accession>A0A5C5RDW9</accession>
<keyword evidence="3" id="KW-1185">Reference proteome</keyword>
<name>A0A5C5RDW9_9ACTN</name>